<dbReference type="EMBL" id="NQKQ01000004">
    <property type="protein sequence ID" value="PAA14353.1"/>
    <property type="molecule type" value="Genomic_DNA"/>
</dbReference>
<evidence type="ECO:0000313" key="1">
    <source>
        <dbReference type="EMBL" id="PAA14353.1"/>
    </source>
</evidence>
<proteinExistence type="predicted"/>
<dbReference type="Proteomes" id="UP000215861">
    <property type="component" value="Unassembled WGS sequence"/>
</dbReference>
<dbReference type="Pfam" id="PF11725">
    <property type="entry name" value="AvrE_T3Es"/>
    <property type="match status" value="1"/>
</dbReference>
<comment type="caution">
    <text evidence="1">The sequence shown here is derived from an EMBL/GenBank/DDBJ whole genome shotgun (WGS) entry which is preliminary data.</text>
</comment>
<gene>
    <name evidence="1" type="ORF">CJU81_05270</name>
</gene>
<organism evidence="1 2">
    <name type="scientific">Pseudomonas fragi</name>
    <dbReference type="NCBI Taxonomy" id="296"/>
    <lineage>
        <taxon>Bacteria</taxon>
        <taxon>Pseudomonadati</taxon>
        <taxon>Pseudomonadota</taxon>
        <taxon>Gammaproteobacteria</taxon>
        <taxon>Pseudomonadales</taxon>
        <taxon>Pseudomonadaceae</taxon>
        <taxon>Pseudomonas</taxon>
    </lineage>
</organism>
<protein>
    <submittedName>
        <fullName evidence="1">AvrE family type 3 secretion system effector</fullName>
    </submittedName>
</protein>
<reference evidence="1 2" key="1">
    <citation type="submission" date="2017-08" db="EMBL/GenBank/DDBJ databases">
        <title>Genomic and metabolic characterisation of spoilage-associated Pseudomonas species.</title>
        <authorList>
            <person name="Stanborough T."/>
            <person name="Fegan N."/>
            <person name="Powell S.M."/>
            <person name="Singh T."/>
            <person name="Tamplin M.L."/>
            <person name="Chandry P.S."/>
        </authorList>
    </citation>
    <scope>NUCLEOTIDE SEQUENCE [LARGE SCALE GENOMIC DNA]</scope>
    <source>
        <strain evidence="1 2">F1801</strain>
    </source>
</reference>
<accession>A0A267AP42</accession>
<name>A0A267AP42_PSEFR</name>
<sequence length="1405" mass="153742">MEMTDFRHYDQPSLVFSASLVEGKVVTQGSYVGQDIAEQLNRLPGQFTQDPQKVGIDQGLRMLDHRFNVFHIQSTPAAAGVFKSSLPQGSHLAAPINPGRAHLGKISDVHTTVDGDQFRLVDQRLHRFEPQTYRWFPDKDAAQYSRIGLSAQGQLMKVPGSVLDMSIDGKTRASLEGSRLQISRDTAAAVLSLVPVNESSKPVQLAHLGLADDVLYASTPEGELLCADLRNAEGGHLIMRPESLDKLEQLHQGAVSIKGFMHDDHGQLNALILDSRRQLHSTPLSDGPDQVSGWNLSDVMLRVNDKGLPEPRLRTLAGMVDLGPRGKVALEGNSLLCWNGNSQQWDTTDHQNVARLERGLDGRAYVLQGAELKALAIHKTRDAANSGASYDLTPLSEAHSHVNLDVALIESDGRKITRFAIDNPRRFVTLDVENKLVAHVNGNDMALAFTQPKELVALALDRLGDLYAQTRAGELLRLEKAQWQAPGTSELTWTPVPVPDNMPIKSLRMGAGQQLIVSWGENNALQKKWGEQYRQLTVSADGDPQWKPVTAQPNTPEGSVGALLKSQNNGTSWAVTSESYGHVTEGLPAERGFIQSAFAHFHPVQGLKNIGFGILHNVKGRRGLAELYIDARELQGLLHTLANVTLHTMDIKTRLDRLSECKPTQALAKELGRFLNQVEEHSVQLARRLGDIKGASVIPEYLPTAIGNLTKGATSNLLQMRKAFEKLAPSTSNITAALLRSYEKQGVSLSLHAVGLKRDLSNPTGLIESDLIQHARTLFRLVKLVGRLEGKSPDQADIAARLEKVKEGYQSSPVHKKTSQNINSLKQAETLYNNFKLLAKDLGTPGSALNYHLTTVLGLKAQETVKQALLQSIQESDSGQSVASSRSKTLSASIFILPKPWLEIEGGVSRDNTNGITMSRTDQGARVDITMGTTRSVSGYAGVGHLLFPPGNVLEARLKVGAGTTLEVAREKEHSISFDIKEADFPVMMEILTGEKGSVFDLLDLGSHHKSSKSLKTALDWSVSAQVQPCLNVLMPGSSNASGGLLRTMVNGVGNLELFHADKRNTAELGQDEVTRTKGSNTQWLPNGSASLGGSPATMFLWTDFDAGGPALVPYAMNDSSFTLAFDRSVARSMRFTFKQPAVIDQAQVNGLRNVLSGHSAQLKQQLDSFSAEGSPVEQLQRLHRLFEQLPSPAIRSEEHHALNEQLQTCLHQQALAAQGRRELISVERTVSYMRVKGGPDHEWLDDAAPANKAAILRLFAQQPQFERILNDLGSSKGTSAVIGLEVKPQVLRMIENQFGDSQEAMNDVQKALENTDNLRIKTLTVSYTASRTDGIKTPVPLLSYSSKAALSHSSKLLSIELKYGKDQNAPLRVEFKDTSPTVRIREPNPQQLDQRVRQSRNPLM</sequence>
<dbReference type="InterPro" id="IPR021085">
    <property type="entry name" value="AvrE_T3Es"/>
</dbReference>
<dbReference type="OrthoDB" id="6722206at2"/>
<evidence type="ECO:0000313" key="2">
    <source>
        <dbReference type="Proteomes" id="UP000215861"/>
    </source>
</evidence>